<comment type="caution">
    <text evidence="2">The sequence shown here is derived from an EMBL/GenBank/DDBJ whole genome shotgun (WGS) entry which is preliminary data.</text>
</comment>
<name>A0A3E3DUN1_9FIRM</name>
<dbReference type="Gene3D" id="2.40.50.1020">
    <property type="entry name" value="LytTr DNA-binding domain"/>
    <property type="match status" value="1"/>
</dbReference>
<dbReference type="EMBL" id="QUSM01000008">
    <property type="protein sequence ID" value="RGD72997.1"/>
    <property type="molecule type" value="Genomic_DNA"/>
</dbReference>
<dbReference type="Pfam" id="PF04397">
    <property type="entry name" value="LytTR"/>
    <property type="match status" value="1"/>
</dbReference>
<protein>
    <submittedName>
        <fullName evidence="2">LytTR family transcriptional regulator</fullName>
    </submittedName>
</protein>
<reference evidence="2 3" key="1">
    <citation type="submission" date="2018-08" db="EMBL/GenBank/DDBJ databases">
        <title>A genome reference for cultivated species of the human gut microbiota.</title>
        <authorList>
            <person name="Zou Y."/>
            <person name="Xue W."/>
            <person name="Luo G."/>
        </authorList>
    </citation>
    <scope>NUCLEOTIDE SEQUENCE [LARGE SCALE GENOMIC DNA]</scope>
    <source>
        <strain evidence="2 3">AM25-6</strain>
    </source>
</reference>
<dbReference type="InterPro" id="IPR007492">
    <property type="entry name" value="LytTR_DNA-bd_dom"/>
</dbReference>
<dbReference type="RefSeq" id="WP_117532764.1">
    <property type="nucleotide sequence ID" value="NZ_QUSM01000008.1"/>
</dbReference>
<dbReference type="GO" id="GO:0003677">
    <property type="term" value="F:DNA binding"/>
    <property type="evidence" value="ECO:0007669"/>
    <property type="project" value="InterPro"/>
</dbReference>
<dbReference type="GO" id="GO:0000156">
    <property type="term" value="F:phosphorelay response regulator activity"/>
    <property type="evidence" value="ECO:0007669"/>
    <property type="project" value="InterPro"/>
</dbReference>
<accession>A0A3E3DUN1</accession>
<dbReference type="PROSITE" id="PS50930">
    <property type="entry name" value="HTH_LYTTR"/>
    <property type="match status" value="1"/>
</dbReference>
<feature type="domain" description="HTH LytTR-type" evidence="1">
    <location>
        <begin position="40"/>
        <end position="144"/>
    </location>
</feature>
<gene>
    <name evidence="2" type="ORF">DW687_11055</name>
</gene>
<evidence type="ECO:0000259" key="1">
    <source>
        <dbReference type="PROSITE" id="PS50930"/>
    </source>
</evidence>
<proteinExistence type="predicted"/>
<evidence type="ECO:0000313" key="2">
    <source>
        <dbReference type="EMBL" id="RGD72997.1"/>
    </source>
</evidence>
<dbReference type="InterPro" id="IPR046947">
    <property type="entry name" value="LytR-like"/>
</dbReference>
<dbReference type="SMART" id="SM00850">
    <property type="entry name" value="LytTR"/>
    <property type="match status" value="1"/>
</dbReference>
<dbReference type="PANTHER" id="PTHR37299:SF4">
    <property type="entry name" value="TRANSCRIPTIONAL REGULATOR"/>
    <property type="match status" value="1"/>
</dbReference>
<organism evidence="2 3">
    <name type="scientific">Anaerofustis stercorihominis</name>
    <dbReference type="NCBI Taxonomy" id="214853"/>
    <lineage>
        <taxon>Bacteria</taxon>
        <taxon>Bacillati</taxon>
        <taxon>Bacillota</taxon>
        <taxon>Clostridia</taxon>
        <taxon>Eubacteriales</taxon>
        <taxon>Eubacteriaceae</taxon>
        <taxon>Anaerofustis</taxon>
    </lineage>
</organism>
<dbReference type="Proteomes" id="UP000261212">
    <property type="component" value="Unassembled WGS sequence"/>
</dbReference>
<evidence type="ECO:0000313" key="3">
    <source>
        <dbReference type="Proteomes" id="UP000261212"/>
    </source>
</evidence>
<sequence>MKITVEHIKEGENEIILKCKKLDEEMLEILELLKERSFKIPAKTDEGIYMAEPNEIYYIETIEGKTFIYTKDDVMEVNFSLMELEMKYMSFGFTRINKSQIVNIYYIKSLKALINSKIKLTLKSDEQLIVSRHYNFRLKESLGILKGEN</sequence>
<dbReference type="AlphaFoldDB" id="A0A3E3DUN1"/>
<dbReference type="PANTHER" id="PTHR37299">
    <property type="entry name" value="TRANSCRIPTIONAL REGULATOR-RELATED"/>
    <property type="match status" value="1"/>
</dbReference>